<feature type="compositionally biased region" description="Basic and acidic residues" evidence="4">
    <location>
        <begin position="394"/>
        <end position="407"/>
    </location>
</feature>
<reference evidence="10 11" key="1">
    <citation type="submission" date="2018-08" db="EMBL/GenBank/DDBJ databases">
        <title>A genome reference for cultivated species of the human gut microbiota.</title>
        <authorList>
            <person name="Zou Y."/>
            <person name="Xue W."/>
            <person name="Luo G."/>
        </authorList>
    </citation>
    <scope>NUCLEOTIDE SEQUENCE [LARGE SCALE GENOMIC DNA]</scope>
    <source>
        <strain evidence="10 11">AM30-26</strain>
    </source>
</reference>
<feature type="compositionally biased region" description="Polar residues" evidence="4">
    <location>
        <begin position="409"/>
        <end position="421"/>
    </location>
</feature>
<evidence type="ECO:0000256" key="4">
    <source>
        <dbReference type="SAM" id="MobiDB-lite"/>
    </source>
</evidence>
<organism evidence="7 13">
    <name type="scientific">Bacteroides thetaiotaomicron</name>
    <dbReference type="NCBI Taxonomy" id="818"/>
    <lineage>
        <taxon>Bacteria</taxon>
        <taxon>Pseudomonadati</taxon>
        <taxon>Bacteroidota</taxon>
        <taxon>Bacteroidia</taxon>
        <taxon>Bacteroidales</taxon>
        <taxon>Bacteroidaceae</taxon>
        <taxon>Bacteroides</taxon>
    </lineage>
</organism>
<dbReference type="Proteomes" id="UP001217776">
    <property type="component" value="Unassembled WGS sequence"/>
</dbReference>
<dbReference type="Proteomes" id="UP000284785">
    <property type="component" value="Unassembled WGS sequence"/>
</dbReference>
<dbReference type="Pfam" id="PF00216">
    <property type="entry name" value="Bac_DNA_binding"/>
    <property type="match status" value="1"/>
</dbReference>
<dbReference type="PANTHER" id="PTHR33175:SF2">
    <property type="entry name" value="INTEGRATION HOST FACTOR SUBUNIT ALPHA"/>
    <property type="match status" value="1"/>
</dbReference>
<feature type="transmembrane region" description="Helical" evidence="5">
    <location>
        <begin position="323"/>
        <end position="346"/>
    </location>
</feature>
<name>A0A0P0FAM0_BACT4</name>
<evidence type="ECO:0000313" key="8">
    <source>
        <dbReference type="EMBL" id="KAB4480765.1"/>
    </source>
</evidence>
<dbReference type="GO" id="GO:0005829">
    <property type="term" value="C:cytosol"/>
    <property type="evidence" value="ECO:0007669"/>
    <property type="project" value="TreeGrafter"/>
</dbReference>
<reference evidence="9" key="3">
    <citation type="submission" date="2022-10" db="EMBL/GenBank/DDBJ databases">
        <title>Human gut microbiome strain richness.</title>
        <authorList>
            <person name="Chen-Liaw A."/>
        </authorList>
    </citation>
    <scope>NUCLEOTIDE SEQUENCE</scope>
    <source>
        <strain evidence="9">1001283st1_A3_1001283B150304_161114</strain>
    </source>
</reference>
<dbReference type="Proteomes" id="UP000436858">
    <property type="component" value="Unassembled WGS sequence"/>
</dbReference>
<feature type="region of interest" description="Disordered" evidence="4">
    <location>
        <begin position="173"/>
        <end position="271"/>
    </location>
</feature>
<dbReference type="KEGG" id="btho:Btheta7330_02547"/>
<feature type="region of interest" description="Disordered" evidence="4">
    <location>
        <begin position="296"/>
        <end position="318"/>
    </location>
</feature>
<reference evidence="12 13" key="2">
    <citation type="journal article" date="2019" name="Nat. Med.">
        <title>A library of human gut bacterial isolates paired with longitudinal multiomics data enables mechanistic microbiome research.</title>
        <authorList>
            <person name="Poyet M."/>
            <person name="Groussin M."/>
            <person name="Gibbons S.M."/>
            <person name="Avila-Pacheco J."/>
            <person name="Jiang X."/>
            <person name="Kearney S.M."/>
            <person name="Perrotta A.R."/>
            <person name="Berdy B."/>
            <person name="Zhao S."/>
            <person name="Lieberman T.D."/>
            <person name="Swanson P.K."/>
            <person name="Smith M."/>
            <person name="Roesemann S."/>
            <person name="Alexander J.E."/>
            <person name="Rich S.A."/>
            <person name="Livny J."/>
            <person name="Vlamakis H."/>
            <person name="Clish C."/>
            <person name="Bullock K."/>
            <person name="Deik A."/>
            <person name="Scott J."/>
            <person name="Pierce K.A."/>
            <person name="Xavier R.J."/>
            <person name="Alm E.J."/>
        </authorList>
    </citation>
    <scope>NUCLEOTIDE SEQUENCE [LARGE SCALE GENOMIC DNA]</scope>
    <source>
        <strain evidence="8 12">BIOML-A162</strain>
        <strain evidence="7 13">BIOML-A188</strain>
    </source>
</reference>
<evidence type="ECO:0000313" key="12">
    <source>
        <dbReference type="Proteomes" id="UP000436858"/>
    </source>
</evidence>
<evidence type="ECO:0000256" key="5">
    <source>
        <dbReference type="SAM" id="Phobius"/>
    </source>
</evidence>
<dbReference type="PROSITE" id="PS51782">
    <property type="entry name" value="LYSM"/>
    <property type="match status" value="1"/>
</dbReference>
<comment type="caution">
    <text evidence="7">The sequence shown here is derived from an EMBL/GenBank/DDBJ whole genome shotgun (WGS) entry which is preliminary data.</text>
</comment>
<dbReference type="Gene3D" id="4.10.520.10">
    <property type="entry name" value="IHF-like DNA-binding proteins"/>
    <property type="match status" value="1"/>
</dbReference>
<dbReference type="SUPFAM" id="SSF47729">
    <property type="entry name" value="IHF-like DNA-binding proteins"/>
    <property type="match status" value="1"/>
</dbReference>
<evidence type="ECO:0000313" key="7">
    <source>
        <dbReference type="EMBL" id="KAB4316208.1"/>
    </source>
</evidence>
<feature type="compositionally biased region" description="Basic and acidic residues" evidence="4">
    <location>
        <begin position="202"/>
        <end position="212"/>
    </location>
</feature>
<dbReference type="SMART" id="SM00411">
    <property type="entry name" value="BHL"/>
    <property type="match status" value="1"/>
</dbReference>
<evidence type="ECO:0000313" key="10">
    <source>
        <dbReference type="EMBL" id="RHD89276.1"/>
    </source>
</evidence>
<feature type="domain" description="LysM" evidence="6">
    <location>
        <begin position="432"/>
        <end position="481"/>
    </location>
</feature>
<dbReference type="InterPro" id="IPR036779">
    <property type="entry name" value="LysM_dom_sf"/>
</dbReference>
<evidence type="ECO:0000313" key="9">
    <source>
        <dbReference type="EMBL" id="MDC2234840.1"/>
    </source>
</evidence>
<dbReference type="InterPro" id="IPR010992">
    <property type="entry name" value="IHF-like_DNA-bd_dom_sf"/>
</dbReference>
<keyword evidence="5" id="KW-0472">Membrane</keyword>
<dbReference type="InterPro" id="IPR018392">
    <property type="entry name" value="LysM"/>
</dbReference>
<proteinExistence type="inferred from homology"/>
<dbReference type="GO" id="GO:0003677">
    <property type="term" value="F:DNA binding"/>
    <property type="evidence" value="ECO:0007669"/>
    <property type="project" value="UniProtKB-KW"/>
</dbReference>
<dbReference type="Gene3D" id="3.10.350.10">
    <property type="entry name" value="LysM domain"/>
    <property type="match status" value="1"/>
</dbReference>
<keyword evidence="5" id="KW-0812">Transmembrane</keyword>
<evidence type="ECO:0000313" key="13">
    <source>
        <dbReference type="Proteomes" id="UP000440614"/>
    </source>
</evidence>
<comment type="similarity">
    <text evidence="1 3">Belongs to the bacterial histone-like protein family.</text>
</comment>
<accession>A0A0P0FAM0</accession>
<dbReference type="EMBL" id="WCRY01000013">
    <property type="protein sequence ID" value="KAB4480765.1"/>
    <property type="molecule type" value="Genomic_DNA"/>
</dbReference>
<dbReference type="SMART" id="SM00257">
    <property type="entry name" value="LysM"/>
    <property type="match status" value="1"/>
</dbReference>
<feature type="compositionally biased region" description="Basic and acidic residues" evidence="4">
    <location>
        <begin position="241"/>
        <end position="259"/>
    </location>
</feature>
<dbReference type="Proteomes" id="UP000440614">
    <property type="component" value="Unassembled WGS sequence"/>
</dbReference>
<accession>C6IG13</accession>
<dbReference type="EMBL" id="WCSY01000001">
    <property type="protein sequence ID" value="KAB4316208.1"/>
    <property type="molecule type" value="Genomic_DNA"/>
</dbReference>
<evidence type="ECO:0000259" key="6">
    <source>
        <dbReference type="PROSITE" id="PS51782"/>
    </source>
</evidence>
<evidence type="ECO:0000313" key="11">
    <source>
        <dbReference type="Proteomes" id="UP000284785"/>
    </source>
</evidence>
<feature type="region of interest" description="Disordered" evidence="4">
    <location>
        <begin position="393"/>
        <end position="421"/>
    </location>
</feature>
<dbReference type="EMBL" id="QSJP01000005">
    <property type="protein sequence ID" value="RHD89276.1"/>
    <property type="molecule type" value="Genomic_DNA"/>
</dbReference>
<feature type="compositionally biased region" description="Acidic residues" evidence="4">
    <location>
        <begin position="213"/>
        <end position="227"/>
    </location>
</feature>
<sequence length="487" mass="54025">MNERLTIQDLIDLLAAKHSMTKKDAEAFVKEFFLLIEQALENEKTVKIKGLGTFKLVDVDSRESVNVNTGERFQIKGHTKVSFTPDTNLRDTINKPFAHFETVVLNEGTVLEDTPMEESDEEEGAVSDTETEMIDSEIAGNENAGGDIQEEIQLEEPVIEEQPTAEAVAVAEVPETDANETGQPETEPELIATEEPEAEELPEVKIEPKPESVSEEAPGEEPVEESSETVLEPDFSPVTEEPAKEQSEETIIEEQKPETETTEEEEEKTVITEKAEVTAEQIIAQELHKANMEPVTLQEQPEIEQPKATYTDKDSDKKEKSAIPYLIATIIIVLLLCGGAILFIYYPDLFSSSSDKNVVDIPEVTQPVQPEAQLSDTIAHKDTVVEAVQPQPVVKKEPTAEPVKAESKPAQQQPTASAYSDSASYKITGTKTKYTIKEGETLTKVSLRFYGTKAMWPYIVKHNPKVIKNPDNVPYGTTIEIPELTKE</sequence>
<dbReference type="PANTHER" id="PTHR33175">
    <property type="entry name" value="DNA-BINDING PROTEIN HU"/>
    <property type="match status" value="1"/>
</dbReference>
<feature type="compositionally biased region" description="Acidic residues" evidence="4">
    <location>
        <begin position="186"/>
        <end position="201"/>
    </location>
</feature>
<evidence type="ECO:0000256" key="2">
    <source>
        <dbReference type="ARBA" id="ARBA00023125"/>
    </source>
</evidence>
<keyword evidence="5" id="KW-1133">Transmembrane helix</keyword>
<gene>
    <name evidence="10" type="ORF">DW780_07980</name>
    <name evidence="8" type="ORF">GAN91_14220</name>
    <name evidence="7" type="ORF">GAO51_01695</name>
    <name evidence="9" type="ORF">PO127_03655</name>
</gene>
<dbReference type="RefSeq" id="WP_008765733.1">
    <property type="nucleotide sequence ID" value="NZ_BAABXH010000002.1"/>
</dbReference>
<dbReference type="InterPro" id="IPR000119">
    <property type="entry name" value="Hist_DNA-bd"/>
</dbReference>
<evidence type="ECO:0000256" key="3">
    <source>
        <dbReference type="RuleBase" id="RU003939"/>
    </source>
</evidence>
<dbReference type="AlphaFoldDB" id="A0A0P0FAM0"/>
<dbReference type="EMBL" id="JAQNVG010000004">
    <property type="protein sequence ID" value="MDC2234840.1"/>
    <property type="molecule type" value="Genomic_DNA"/>
</dbReference>
<dbReference type="GO" id="GO:0030527">
    <property type="term" value="F:structural constituent of chromatin"/>
    <property type="evidence" value="ECO:0007669"/>
    <property type="project" value="InterPro"/>
</dbReference>
<dbReference type="OMA" id="WPYIVKH"/>
<keyword evidence="2 7" id="KW-0238">DNA-binding</keyword>
<dbReference type="GeneID" id="60926884"/>
<evidence type="ECO:0000256" key="1">
    <source>
        <dbReference type="ARBA" id="ARBA00010529"/>
    </source>
</evidence>
<protein>
    <submittedName>
        <fullName evidence="7">HU family DNA-binding protein</fullName>
    </submittedName>
</protein>
<dbReference type="CDD" id="cd00118">
    <property type="entry name" value="LysM"/>
    <property type="match status" value="1"/>
</dbReference>